<protein>
    <submittedName>
        <fullName evidence="1">Uncharacterized protein</fullName>
    </submittedName>
</protein>
<reference evidence="1" key="1">
    <citation type="journal article" date="2014" name="Genome Biol. Evol.">
        <title>Pangenome evidence for extensive interdomain horizontal transfer affecting lineage core and shell genes in uncultured planktonic thaumarchaeota and euryarchaeota.</title>
        <authorList>
            <person name="Deschamps P."/>
            <person name="Zivanovic Y."/>
            <person name="Moreira D."/>
            <person name="Rodriguez-Valera F."/>
            <person name="Lopez-Garcia P."/>
        </authorList>
    </citation>
    <scope>NUCLEOTIDE SEQUENCE</scope>
</reference>
<accession>A0A075G2B7</accession>
<dbReference type="AlphaFoldDB" id="A0A075G2B7"/>
<organism evidence="1">
    <name type="scientific">uncultured marine thaumarchaeote KM3_02_B09</name>
    <dbReference type="NCBI Taxonomy" id="1455956"/>
    <lineage>
        <taxon>Archaea</taxon>
        <taxon>Nitrososphaerota</taxon>
        <taxon>environmental samples</taxon>
    </lineage>
</organism>
<dbReference type="EMBL" id="KF900515">
    <property type="protein sequence ID" value="AIE97703.1"/>
    <property type="molecule type" value="Genomic_DNA"/>
</dbReference>
<name>A0A075G2B7_9ARCH</name>
<proteinExistence type="predicted"/>
<sequence>MLVLLAEHVKSEGRKFVLANVVAAEASPDHQTRKAWADAQRGRGFAGEEERFRRLAQSGGFEFVGLIEPVLRHIDRTGDDLFYFDYLGRSGGHWNKIGHRVVGMALADRICPFLHADAASS</sequence>
<evidence type="ECO:0000313" key="1">
    <source>
        <dbReference type="EMBL" id="AIE97703.1"/>
    </source>
</evidence>